<feature type="region of interest" description="Disordered" evidence="1">
    <location>
        <begin position="157"/>
        <end position="189"/>
    </location>
</feature>
<proteinExistence type="predicted"/>
<reference evidence="3" key="1">
    <citation type="submission" date="2017-08" db="EMBL/GenBank/DDBJ databases">
        <authorList>
            <person name="Varghese N."/>
            <person name="Submissions S."/>
        </authorList>
    </citation>
    <scope>NUCLEOTIDE SEQUENCE [LARGE SCALE GENOMIC DNA]</scope>
    <source>
        <strain evidence="3">USBA17B2</strain>
    </source>
</reference>
<protein>
    <submittedName>
        <fullName evidence="2">Uncharacterized protein</fullName>
    </submittedName>
</protein>
<sequence>MSASPSAPVSANQPDRPRNLTRGDLQHVVAIVTTALAGLQRDLQAWVLLVDDLADERVLVDQAEDLRRRLRDTAAHTRQLCDTARLYLPDDRDHRTVPVARLVDALVAAATSLHAASHAMSPAASALCHQGQLAPTLSTCGMVATRFLATATRATQDAENGVNDHRTHHVGSQTATPRLRLVHGVDGHR</sequence>
<feature type="region of interest" description="Disordered" evidence="1">
    <location>
        <begin position="1"/>
        <end position="20"/>
    </location>
</feature>
<accession>A0A285VAT2</accession>
<keyword evidence="3" id="KW-1185">Reference proteome</keyword>
<gene>
    <name evidence="2" type="ORF">SAMN05421879_10131</name>
</gene>
<organism evidence="2 3">
    <name type="scientific">Ornithinimicrobium cerasi</name>
    <dbReference type="NCBI Taxonomy" id="2248773"/>
    <lineage>
        <taxon>Bacteria</taxon>
        <taxon>Bacillati</taxon>
        <taxon>Actinomycetota</taxon>
        <taxon>Actinomycetes</taxon>
        <taxon>Micrococcales</taxon>
        <taxon>Ornithinimicrobiaceae</taxon>
        <taxon>Ornithinimicrobium</taxon>
    </lineage>
</organism>
<evidence type="ECO:0000313" key="3">
    <source>
        <dbReference type="Proteomes" id="UP000219688"/>
    </source>
</evidence>
<name>A0A285VAT2_9MICO</name>
<dbReference type="Proteomes" id="UP000219688">
    <property type="component" value="Unassembled WGS sequence"/>
</dbReference>
<dbReference type="AlphaFoldDB" id="A0A285VAT2"/>
<dbReference type="EMBL" id="OBQK01000001">
    <property type="protein sequence ID" value="SOC51113.1"/>
    <property type="molecule type" value="Genomic_DNA"/>
</dbReference>
<evidence type="ECO:0000256" key="1">
    <source>
        <dbReference type="SAM" id="MobiDB-lite"/>
    </source>
</evidence>
<evidence type="ECO:0000313" key="2">
    <source>
        <dbReference type="EMBL" id="SOC51113.1"/>
    </source>
</evidence>
<feature type="compositionally biased region" description="Polar residues" evidence="1">
    <location>
        <begin position="1"/>
        <end position="13"/>
    </location>
</feature>